<dbReference type="OrthoDB" id="9802627at2"/>
<name>A0A0A8UYM9_LEGHA</name>
<keyword evidence="3" id="KW-0732">Signal</keyword>
<dbReference type="GO" id="GO:0006508">
    <property type="term" value="P:proteolysis"/>
    <property type="evidence" value="ECO:0007669"/>
    <property type="project" value="InterPro"/>
</dbReference>
<dbReference type="GO" id="GO:0009002">
    <property type="term" value="F:serine-type D-Ala-D-Ala carboxypeptidase activity"/>
    <property type="evidence" value="ECO:0007669"/>
    <property type="project" value="UniProtKB-EC"/>
</dbReference>
<dbReference type="STRING" id="449.LHA_2880"/>
<dbReference type="PRINTS" id="PR00922">
    <property type="entry name" value="DADACBPTASE3"/>
</dbReference>
<dbReference type="EMBL" id="LN681225">
    <property type="protein sequence ID" value="CEK11874.1"/>
    <property type="molecule type" value="Genomic_DNA"/>
</dbReference>
<dbReference type="PANTHER" id="PTHR30023">
    <property type="entry name" value="D-ALANYL-D-ALANINE CARBOXYPEPTIDASE"/>
    <property type="match status" value="1"/>
</dbReference>
<proteinExistence type="inferred from homology"/>
<protein>
    <submittedName>
        <fullName evidence="4">Serine-type D-Ala-D-Ala carboxypeptidase</fullName>
        <ecNumber evidence="4">3.4.16.4</ecNumber>
    </submittedName>
</protein>
<evidence type="ECO:0000313" key="4">
    <source>
        <dbReference type="EMBL" id="CEK11874.1"/>
    </source>
</evidence>
<dbReference type="PANTHER" id="PTHR30023:SF0">
    <property type="entry name" value="PENICILLIN-SENSITIVE CARBOXYPEPTIDASE A"/>
    <property type="match status" value="1"/>
</dbReference>
<dbReference type="Gene3D" id="3.40.710.10">
    <property type="entry name" value="DD-peptidase/beta-lactamase superfamily"/>
    <property type="match status" value="1"/>
</dbReference>
<gene>
    <name evidence="4" type="ORF">LHA_2880</name>
</gene>
<dbReference type="Proteomes" id="UP000032803">
    <property type="component" value="Chromosome I"/>
</dbReference>
<keyword evidence="4" id="KW-0121">Carboxypeptidase</keyword>
<dbReference type="InterPro" id="IPR000667">
    <property type="entry name" value="Peptidase_S13"/>
</dbReference>
<dbReference type="PATRIC" id="fig|449.7.peg.1418"/>
<feature type="chain" id="PRO_5009754417" evidence="3">
    <location>
        <begin position="20"/>
        <end position="598"/>
    </location>
</feature>
<dbReference type="GO" id="GO:0000270">
    <property type="term" value="P:peptidoglycan metabolic process"/>
    <property type="evidence" value="ECO:0007669"/>
    <property type="project" value="TreeGrafter"/>
</dbReference>
<accession>A0A0A8UYM9</accession>
<keyword evidence="5" id="KW-1185">Reference proteome</keyword>
<dbReference type="Gene3D" id="3.50.80.20">
    <property type="entry name" value="D-Ala-D-Ala carboxypeptidase C, peptidase S13"/>
    <property type="match status" value="1"/>
</dbReference>
<evidence type="ECO:0000313" key="5">
    <source>
        <dbReference type="Proteomes" id="UP000032803"/>
    </source>
</evidence>
<dbReference type="RefSeq" id="WP_045107599.1">
    <property type="nucleotide sequence ID" value="NZ_LN681225.1"/>
</dbReference>
<evidence type="ECO:0000256" key="2">
    <source>
        <dbReference type="ARBA" id="ARBA00022801"/>
    </source>
</evidence>
<dbReference type="MEROPS" id="S13.001"/>
<dbReference type="SUPFAM" id="SSF56601">
    <property type="entry name" value="beta-lactamase/transpeptidase-like"/>
    <property type="match status" value="1"/>
</dbReference>
<dbReference type="AlphaFoldDB" id="A0A0A8UYM9"/>
<sequence length="598" mass="65677">MKRMLSGTLLTLVAASSYASFQSGVDRLINQVSPSLNIGVEVVDLTTGATLYRRNQNRTFVPASNMKLFSDAAALMVLGPDYRFRNQLSTSASQLQQGTLKGSLYLHLSGDPSFNHERLANLIAGLKNWHINRIQGNVYIDSSHAFVNPYPPGWMAEDLVYSYGAPLAPVMIDANRLTITVNPSAKADEPAIVETNDASKSIVINNQVRTKAKGNRCGVGFSLDQQNHLTVHGCVTVGQWAVQQQMAIRNPLAFAQGLIKHQLAEANIVLEGNVLLGKAPAGSLLIASESSKPISQLMADTLKPSDNLYADSLFLHAAEKLHGSPVNWPEAQAIVKKFMQQQTGIQLNNAVLTDGSGLSRHDLLTPSQTVGLLRFLHDKFPLAYEYISALPVSGRDGTLQRRFKGPAQQDLVRAKTGTMRGIVSLSGYLYTANAHTLAFAIFINHVPGTKSSISGKYRYVVDALCTYFLQQKPGNNTWAKVFAPHGRLKFQQNPTQAEVQRGRQARWRRLETVVKDALKGQLVTVIYRGNELILKDNQADASRVLNALRNLRNKYPFAVALSSKVIPTGVGVKPLVLWMEKTDPDSAQRIWTIRESVS</sequence>
<comment type="similarity">
    <text evidence="1">Belongs to the peptidase S13 family.</text>
</comment>
<evidence type="ECO:0000256" key="3">
    <source>
        <dbReference type="SAM" id="SignalP"/>
    </source>
</evidence>
<feature type="signal peptide" evidence="3">
    <location>
        <begin position="1"/>
        <end position="19"/>
    </location>
</feature>
<reference evidence="5" key="1">
    <citation type="submission" date="2014-09" db="EMBL/GenBank/DDBJ databases">
        <authorList>
            <person name="Gomez-Valero L."/>
        </authorList>
    </citation>
    <scope>NUCLEOTIDE SEQUENCE [LARGE SCALE GENOMIC DNA]</scope>
    <source>
        <strain evidence="5">ATCC35250</strain>
    </source>
</reference>
<evidence type="ECO:0000256" key="1">
    <source>
        <dbReference type="ARBA" id="ARBA00006096"/>
    </source>
</evidence>
<keyword evidence="2 4" id="KW-0378">Hydrolase</keyword>
<keyword evidence="4" id="KW-0645">Protease</keyword>
<dbReference type="HOGENOM" id="CLU_017692_1_2_6"/>
<dbReference type="NCBIfam" id="TIGR00666">
    <property type="entry name" value="PBP4"/>
    <property type="match status" value="1"/>
</dbReference>
<dbReference type="InterPro" id="IPR012338">
    <property type="entry name" value="Beta-lactam/transpept-like"/>
</dbReference>
<dbReference type="Pfam" id="PF02113">
    <property type="entry name" value="Peptidase_S13"/>
    <property type="match status" value="1"/>
</dbReference>
<dbReference type="KEGG" id="lha:LHA_2880"/>
<organism evidence="4 5">
    <name type="scientific">Legionella hackeliae</name>
    <dbReference type="NCBI Taxonomy" id="449"/>
    <lineage>
        <taxon>Bacteria</taxon>
        <taxon>Pseudomonadati</taxon>
        <taxon>Pseudomonadota</taxon>
        <taxon>Gammaproteobacteria</taxon>
        <taxon>Legionellales</taxon>
        <taxon>Legionellaceae</taxon>
        <taxon>Legionella</taxon>
    </lineage>
</organism>
<dbReference type="EC" id="3.4.16.4" evidence="4"/>